<evidence type="ECO:0000256" key="1">
    <source>
        <dbReference type="SAM" id="Phobius"/>
    </source>
</evidence>
<protein>
    <submittedName>
        <fullName evidence="2">Uncharacterized protein</fullName>
    </submittedName>
</protein>
<comment type="caution">
    <text evidence="2">The sequence shown here is derived from an EMBL/GenBank/DDBJ whole genome shotgun (WGS) entry which is preliminary data.</text>
</comment>
<keyword evidence="1" id="KW-0472">Membrane</keyword>
<reference evidence="2 3" key="1">
    <citation type="submission" date="2014-10" db="EMBL/GenBank/DDBJ databases">
        <title>Genome sequence of Micropolyspora internatus JCM3315.</title>
        <authorList>
            <person name="Shin S.-K."/>
            <person name="Yi H."/>
        </authorList>
    </citation>
    <scope>NUCLEOTIDE SEQUENCE [LARGE SCALE GENOMIC DNA]</scope>
    <source>
        <strain evidence="2 3">JCM 3315</strain>
    </source>
</reference>
<evidence type="ECO:0000313" key="2">
    <source>
        <dbReference type="EMBL" id="KHF44609.1"/>
    </source>
</evidence>
<sequence length="41" mass="3938">MVQSSHSDCPLFPPAVVSAACVVVSAACVVVSASCGANTTA</sequence>
<gene>
    <name evidence="2" type="ORF">MINT15_14910</name>
</gene>
<feature type="transmembrane region" description="Helical" evidence="1">
    <location>
        <begin position="12"/>
        <end position="37"/>
    </location>
</feature>
<organism evidence="2 3">
    <name type="scientific">Saccharomonospora viridis</name>
    <dbReference type="NCBI Taxonomy" id="1852"/>
    <lineage>
        <taxon>Bacteria</taxon>
        <taxon>Bacillati</taxon>
        <taxon>Actinomycetota</taxon>
        <taxon>Actinomycetes</taxon>
        <taxon>Pseudonocardiales</taxon>
        <taxon>Pseudonocardiaceae</taxon>
        <taxon>Saccharomonospora</taxon>
    </lineage>
</organism>
<proteinExistence type="predicted"/>
<accession>A0A837D9R7</accession>
<dbReference type="AlphaFoldDB" id="A0A837D9R7"/>
<evidence type="ECO:0000313" key="3">
    <source>
        <dbReference type="Proteomes" id="UP000030848"/>
    </source>
</evidence>
<dbReference type="EMBL" id="JRZE01000003">
    <property type="protein sequence ID" value="KHF44609.1"/>
    <property type="molecule type" value="Genomic_DNA"/>
</dbReference>
<keyword evidence="1" id="KW-1133">Transmembrane helix</keyword>
<keyword evidence="1" id="KW-0812">Transmembrane</keyword>
<name>A0A837D9R7_9PSEU</name>
<dbReference type="Proteomes" id="UP000030848">
    <property type="component" value="Unassembled WGS sequence"/>
</dbReference>